<feature type="compositionally biased region" description="Acidic residues" evidence="1">
    <location>
        <begin position="120"/>
        <end position="133"/>
    </location>
</feature>
<evidence type="ECO:0000313" key="3">
    <source>
        <dbReference type="Proteomes" id="UP001373714"/>
    </source>
</evidence>
<reference evidence="2 3" key="1">
    <citation type="submission" date="2019-10" db="EMBL/GenBank/DDBJ databases">
        <authorList>
            <person name="Palmer J.M."/>
        </authorList>
    </citation>
    <scope>NUCLEOTIDE SEQUENCE [LARGE SCALE GENOMIC DNA]</scope>
    <source>
        <strain evidence="2 3">TWF730</strain>
    </source>
</reference>
<protein>
    <submittedName>
        <fullName evidence="2">Uncharacterized protein</fullName>
    </submittedName>
</protein>
<dbReference type="EMBL" id="JAVHNS010000006">
    <property type="protein sequence ID" value="KAK6352114.1"/>
    <property type="molecule type" value="Genomic_DNA"/>
</dbReference>
<comment type="caution">
    <text evidence="2">The sequence shown here is derived from an EMBL/GenBank/DDBJ whole genome shotgun (WGS) entry which is preliminary data.</text>
</comment>
<proteinExistence type="predicted"/>
<keyword evidence="3" id="KW-1185">Reference proteome</keyword>
<name>A0AAV9UY63_9PEZI</name>
<accession>A0AAV9UY63</accession>
<gene>
    <name evidence="2" type="ORF">TWF730_008945</name>
</gene>
<dbReference type="AlphaFoldDB" id="A0AAV9UY63"/>
<feature type="region of interest" description="Disordered" evidence="1">
    <location>
        <begin position="95"/>
        <end position="162"/>
    </location>
</feature>
<organism evidence="2 3">
    <name type="scientific">Orbilia blumenaviensis</name>
    <dbReference type="NCBI Taxonomy" id="1796055"/>
    <lineage>
        <taxon>Eukaryota</taxon>
        <taxon>Fungi</taxon>
        <taxon>Dikarya</taxon>
        <taxon>Ascomycota</taxon>
        <taxon>Pezizomycotina</taxon>
        <taxon>Orbiliomycetes</taxon>
        <taxon>Orbiliales</taxon>
        <taxon>Orbiliaceae</taxon>
        <taxon>Orbilia</taxon>
    </lineage>
</organism>
<evidence type="ECO:0000313" key="2">
    <source>
        <dbReference type="EMBL" id="KAK6352114.1"/>
    </source>
</evidence>
<sequence length="204" mass="23050">MPRHPATSQQAFNKIIGDVRARTAHARYTPKTLRKSLAKFDKHLKNQYGFEASLHVEDPSTDPISREIHGASMKFYRLCLLFVRDFDHGECDGDGDRKVDNDIEGNNGGGNDGSDSGIEMCDESSQENSDSLENDNANSKEKTEFQSGESDEDEDDGYKSMTIEERKEQLENAVDHLEMLLKVYYEKADWEWTGVGTGEFNLNV</sequence>
<evidence type="ECO:0000256" key="1">
    <source>
        <dbReference type="SAM" id="MobiDB-lite"/>
    </source>
</evidence>
<dbReference type="Proteomes" id="UP001373714">
    <property type="component" value="Unassembled WGS sequence"/>
</dbReference>